<evidence type="ECO:0000313" key="2">
    <source>
        <dbReference type="EMBL" id="KAL3864432.1"/>
    </source>
</evidence>
<comment type="caution">
    <text evidence="2">The sequence shown here is derived from an EMBL/GenBank/DDBJ whole genome shotgun (WGS) entry which is preliminary data.</text>
</comment>
<organism evidence="2 3">
    <name type="scientific">Sinanodonta woodiana</name>
    <name type="common">Chinese pond mussel</name>
    <name type="synonym">Anodonta woodiana</name>
    <dbReference type="NCBI Taxonomy" id="1069815"/>
    <lineage>
        <taxon>Eukaryota</taxon>
        <taxon>Metazoa</taxon>
        <taxon>Spiralia</taxon>
        <taxon>Lophotrochozoa</taxon>
        <taxon>Mollusca</taxon>
        <taxon>Bivalvia</taxon>
        <taxon>Autobranchia</taxon>
        <taxon>Heteroconchia</taxon>
        <taxon>Palaeoheterodonta</taxon>
        <taxon>Unionida</taxon>
        <taxon>Unionoidea</taxon>
        <taxon>Unionidae</taxon>
        <taxon>Unioninae</taxon>
        <taxon>Sinanodonta</taxon>
    </lineage>
</organism>
<evidence type="ECO:0000256" key="1">
    <source>
        <dbReference type="SAM" id="SignalP"/>
    </source>
</evidence>
<sequence length="148" mass="16793">MPTLIHLTCLLAVLHGWVRCDLFDNPCRIIPNGAHEEQTTIDVNATLGCHNGSLRWDYPRGGVRVHFHYKGLPMFKVCLKDRLGGDVFEIYDVTYNVQHALPVARDSPKEVCTGFHHSEAVILFQAPEMMVYMGEVAYRIQPLYLPGK</sequence>
<name>A0ABD3VSE7_SINWO</name>
<accession>A0ABD3VSE7</accession>
<protein>
    <submittedName>
        <fullName evidence="2">Uncharacterized protein</fullName>
    </submittedName>
</protein>
<dbReference type="Proteomes" id="UP001634394">
    <property type="component" value="Unassembled WGS sequence"/>
</dbReference>
<feature type="chain" id="PRO_5044765541" evidence="1">
    <location>
        <begin position="21"/>
        <end position="148"/>
    </location>
</feature>
<dbReference type="AlphaFoldDB" id="A0ABD3VSE7"/>
<reference evidence="2 3" key="1">
    <citation type="submission" date="2024-11" db="EMBL/GenBank/DDBJ databases">
        <title>Chromosome-level genome assembly of the freshwater bivalve Anodonta woodiana.</title>
        <authorList>
            <person name="Chen X."/>
        </authorList>
    </citation>
    <scope>NUCLEOTIDE SEQUENCE [LARGE SCALE GENOMIC DNA]</scope>
    <source>
        <strain evidence="2">MN2024</strain>
        <tissue evidence="2">Gills</tissue>
    </source>
</reference>
<dbReference type="EMBL" id="JBJQND010000010">
    <property type="protein sequence ID" value="KAL3864432.1"/>
    <property type="molecule type" value="Genomic_DNA"/>
</dbReference>
<proteinExistence type="predicted"/>
<evidence type="ECO:0000313" key="3">
    <source>
        <dbReference type="Proteomes" id="UP001634394"/>
    </source>
</evidence>
<feature type="signal peptide" evidence="1">
    <location>
        <begin position="1"/>
        <end position="20"/>
    </location>
</feature>
<keyword evidence="3" id="KW-1185">Reference proteome</keyword>
<keyword evidence="1" id="KW-0732">Signal</keyword>
<gene>
    <name evidence="2" type="ORF">ACJMK2_006116</name>
</gene>